<keyword evidence="1" id="KW-1133">Transmembrane helix</keyword>
<accession>A0A6N4SP94</accession>
<gene>
    <name evidence="2" type="ordered locus">CHU_0781</name>
</gene>
<dbReference type="RefSeq" id="WP_011584184.1">
    <property type="nucleotide sequence ID" value="NC_008255.1"/>
</dbReference>
<feature type="transmembrane region" description="Helical" evidence="1">
    <location>
        <begin position="77"/>
        <end position="95"/>
    </location>
</feature>
<keyword evidence="1" id="KW-0812">Transmembrane</keyword>
<dbReference type="OrthoDB" id="7794186at2"/>
<organism evidence="2 3">
    <name type="scientific">Cytophaga hutchinsonii (strain ATCC 33406 / DSM 1761 / CIP 103989 / NBRC 15051 / NCIMB 9469 / D465)</name>
    <dbReference type="NCBI Taxonomy" id="269798"/>
    <lineage>
        <taxon>Bacteria</taxon>
        <taxon>Pseudomonadati</taxon>
        <taxon>Bacteroidota</taxon>
        <taxon>Cytophagia</taxon>
        <taxon>Cytophagales</taxon>
        <taxon>Cytophagaceae</taxon>
        <taxon>Cytophaga</taxon>
    </lineage>
</organism>
<keyword evidence="3" id="KW-1185">Reference proteome</keyword>
<keyword evidence="1" id="KW-0472">Membrane</keyword>
<reference evidence="2 3" key="1">
    <citation type="journal article" date="2007" name="Appl. Environ. Microbiol.">
        <title>Genome sequence of the cellulolytic gliding bacterium Cytophaga hutchinsonii.</title>
        <authorList>
            <person name="Xie G."/>
            <person name="Bruce D.C."/>
            <person name="Challacombe J.F."/>
            <person name="Chertkov O."/>
            <person name="Detter J.C."/>
            <person name="Gilna P."/>
            <person name="Han C.S."/>
            <person name="Lucas S."/>
            <person name="Misra M."/>
            <person name="Myers G.L."/>
            <person name="Richardson P."/>
            <person name="Tapia R."/>
            <person name="Thayer N."/>
            <person name="Thompson L.S."/>
            <person name="Brettin T.S."/>
            <person name="Henrissat B."/>
            <person name="Wilson D.B."/>
            <person name="McBride M.J."/>
        </authorList>
    </citation>
    <scope>NUCLEOTIDE SEQUENCE [LARGE SCALE GENOMIC DNA]</scope>
    <source>
        <strain evidence="3">ATCC 33406 / DSM 1761 / CIP 103989 / NBRC 15051 / NCIMB 9469 / D465</strain>
    </source>
</reference>
<dbReference type="KEGG" id="chu:CHU_0781"/>
<evidence type="ECO:0000313" key="2">
    <source>
        <dbReference type="EMBL" id="ABG58068.1"/>
    </source>
</evidence>
<protein>
    <submittedName>
        <fullName evidence="2">Uncharacterized protein</fullName>
    </submittedName>
</protein>
<proteinExistence type="predicted"/>
<name>A0A6N4SP94_CYTH3</name>
<evidence type="ECO:0000313" key="3">
    <source>
        <dbReference type="Proteomes" id="UP000001822"/>
    </source>
</evidence>
<sequence length="364" mass="40267">MSFDAETYYKIEAYLNGELNQADVTAFEQELSANAALKAEVEKHAMANALIVEQRLLSVKNILQEEKTKDSRSIKKYLLLALAAVIISVGVAVFIRSSNISETKQREAGDTANPAQINGQEKNAVTPVTSLERTEQHTAVSSDNGFHKQSIQQIEQQRNLLERTVHTVDTATSAVPEKKIAQPVDSKEKEIIQHTTKADPCANVKIQALIKTTPTCAHTANGNILVQNIQGGTKPYTVTFSAKSTDWIRNGELAKGTYQAVVTDANNCVQEFSNIRIEEKECAIDYSFNPFIGEKWQIDKYHSDGHLEIFNKGGVLYYQTTIESQTEAEWNGSGSGNQILPGYYIFVLKYSDGTVKRGSVTIVQ</sequence>
<evidence type="ECO:0000256" key="1">
    <source>
        <dbReference type="SAM" id="Phobius"/>
    </source>
</evidence>
<dbReference type="AlphaFoldDB" id="A0A6N4SP94"/>
<dbReference type="EMBL" id="CP000383">
    <property type="protein sequence ID" value="ABG58068.1"/>
    <property type="molecule type" value="Genomic_DNA"/>
</dbReference>
<dbReference type="Proteomes" id="UP000001822">
    <property type="component" value="Chromosome"/>
</dbReference>